<dbReference type="InterPro" id="IPR050205">
    <property type="entry name" value="CDPK_Ser/Thr_kinases"/>
</dbReference>
<evidence type="ECO:0000313" key="10">
    <source>
        <dbReference type="Proteomes" id="UP000001514"/>
    </source>
</evidence>
<keyword evidence="10" id="KW-1185">Reference proteome</keyword>
<dbReference type="AlphaFoldDB" id="D8T587"/>
<dbReference type="OrthoDB" id="40902at2759"/>
<feature type="binding site" evidence="6">
    <location>
        <position position="40"/>
    </location>
    <ligand>
        <name>ATP</name>
        <dbReference type="ChEBI" id="CHEBI:30616"/>
    </ligand>
</feature>
<evidence type="ECO:0000256" key="2">
    <source>
        <dbReference type="ARBA" id="ARBA00022679"/>
    </source>
</evidence>
<organism evidence="10">
    <name type="scientific">Selaginella moellendorffii</name>
    <name type="common">Spikemoss</name>
    <dbReference type="NCBI Taxonomy" id="88036"/>
    <lineage>
        <taxon>Eukaryota</taxon>
        <taxon>Viridiplantae</taxon>
        <taxon>Streptophyta</taxon>
        <taxon>Embryophyta</taxon>
        <taxon>Tracheophyta</taxon>
        <taxon>Lycopodiopsida</taxon>
        <taxon>Selaginellales</taxon>
        <taxon>Selaginellaceae</taxon>
        <taxon>Selaginella</taxon>
    </lineage>
</organism>
<comment type="similarity">
    <text evidence="7">Belongs to the protein kinase superfamily.</text>
</comment>
<keyword evidence="3 6" id="KW-0547">Nucleotide-binding</keyword>
<dbReference type="SMART" id="SM00220">
    <property type="entry name" value="S_TKc"/>
    <property type="match status" value="1"/>
</dbReference>
<protein>
    <recommendedName>
        <fullName evidence="8">Protein kinase domain-containing protein</fullName>
    </recommendedName>
</protein>
<evidence type="ECO:0000256" key="4">
    <source>
        <dbReference type="ARBA" id="ARBA00022777"/>
    </source>
</evidence>
<feature type="domain" description="Protein kinase" evidence="8">
    <location>
        <begin position="11"/>
        <end position="292"/>
    </location>
</feature>
<dbReference type="EMBL" id="GL377676">
    <property type="protein sequence ID" value="EFJ08218.1"/>
    <property type="molecule type" value="Genomic_DNA"/>
</dbReference>
<reference evidence="9 10" key="1">
    <citation type="journal article" date="2011" name="Science">
        <title>The Selaginella genome identifies genetic changes associated with the evolution of vascular plants.</title>
        <authorList>
            <person name="Banks J.A."/>
            <person name="Nishiyama T."/>
            <person name="Hasebe M."/>
            <person name="Bowman J.L."/>
            <person name="Gribskov M."/>
            <person name="dePamphilis C."/>
            <person name="Albert V.A."/>
            <person name="Aono N."/>
            <person name="Aoyama T."/>
            <person name="Ambrose B.A."/>
            <person name="Ashton N.W."/>
            <person name="Axtell M.J."/>
            <person name="Barker E."/>
            <person name="Barker M.S."/>
            <person name="Bennetzen J.L."/>
            <person name="Bonawitz N.D."/>
            <person name="Chapple C."/>
            <person name="Cheng C."/>
            <person name="Correa L.G."/>
            <person name="Dacre M."/>
            <person name="DeBarry J."/>
            <person name="Dreyer I."/>
            <person name="Elias M."/>
            <person name="Engstrom E.M."/>
            <person name="Estelle M."/>
            <person name="Feng L."/>
            <person name="Finet C."/>
            <person name="Floyd S.K."/>
            <person name="Frommer W.B."/>
            <person name="Fujita T."/>
            <person name="Gramzow L."/>
            <person name="Gutensohn M."/>
            <person name="Harholt J."/>
            <person name="Hattori M."/>
            <person name="Heyl A."/>
            <person name="Hirai T."/>
            <person name="Hiwatashi Y."/>
            <person name="Ishikawa M."/>
            <person name="Iwata M."/>
            <person name="Karol K.G."/>
            <person name="Koehler B."/>
            <person name="Kolukisaoglu U."/>
            <person name="Kubo M."/>
            <person name="Kurata T."/>
            <person name="Lalonde S."/>
            <person name="Li K."/>
            <person name="Li Y."/>
            <person name="Litt A."/>
            <person name="Lyons E."/>
            <person name="Manning G."/>
            <person name="Maruyama T."/>
            <person name="Michael T.P."/>
            <person name="Mikami K."/>
            <person name="Miyazaki S."/>
            <person name="Morinaga S."/>
            <person name="Murata T."/>
            <person name="Mueller-Roeber B."/>
            <person name="Nelson D.R."/>
            <person name="Obara M."/>
            <person name="Oguri Y."/>
            <person name="Olmstead R.G."/>
            <person name="Onodera N."/>
            <person name="Petersen B.L."/>
            <person name="Pils B."/>
            <person name="Prigge M."/>
            <person name="Rensing S.A."/>
            <person name="Riano-Pachon D.M."/>
            <person name="Roberts A.W."/>
            <person name="Sato Y."/>
            <person name="Scheller H.V."/>
            <person name="Schulz B."/>
            <person name="Schulz C."/>
            <person name="Shakirov E.V."/>
            <person name="Shibagaki N."/>
            <person name="Shinohara N."/>
            <person name="Shippen D.E."/>
            <person name="Soerensen I."/>
            <person name="Sotooka R."/>
            <person name="Sugimoto N."/>
            <person name="Sugita M."/>
            <person name="Sumikawa N."/>
            <person name="Tanurdzic M."/>
            <person name="Theissen G."/>
            <person name="Ulvskov P."/>
            <person name="Wakazuki S."/>
            <person name="Weng J.K."/>
            <person name="Willats W.W."/>
            <person name="Wipf D."/>
            <person name="Wolf P.G."/>
            <person name="Yang L."/>
            <person name="Zimmer A.D."/>
            <person name="Zhu Q."/>
            <person name="Mitros T."/>
            <person name="Hellsten U."/>
            <person name="Loque D."/>
            <person name="Otillar R."/>
            <person name="Salamov A."/>
            <person name="Schmutz J."/>
            <person name="Shapiro H."/>
            <person name="Lindquist E."/>
            <person name="Lucas S."/>
            <person name="Rokhsar D."/>
            <person name="Grigoriev I.V."/>
        </authorList>
    </citation>
    <scope>NUCLEOTIDE SEQUENCE [LARGE SCALE GENOMIC DNA]</scope>
</reference>
<dbReference type="GO" id="GO:0004674">
    <property type="term" value="F:protein serine/threonine kinase activity"/>
    <property type="evidence" value="ECO:0000318"/>
    <property type="project" value="GO_Central"/>
</dbReference>
<keyword evidence="1 7" id="KW-0723">Serine/threonine-protein kinase</keyword>
<dbReference type="Pfam" id="PF00069">
    <property type="entry name" value="Pkinase"/>
    <property type="match status" value="1"/>
</dbReference>
<dbReference type="PANTHER" id="PTHR24349">
    <property type="entry name" value="SERINE/THREONINE-PROTEIN KINASE"/>
    <property type="match status" value="1"/>
</dbReference>
<dbReference type="STRING" id="88036.D8T587"/>
<keyword evidence="2" id="KW-0808">Transferase</keyword>
<keyword evidence="5 6" id="KW-0067">ATP-binding</keyword>
<dbReference type="KEGG" id="smo:SELMODRAFT_185548"/>
<gene>
    <name evidence="9" type="ORF">SELMODRAFT_185548</name>
</gene>
<evidence type="ECO:0000256" key="7">
    <source>
        <dbReference type="RuleBase" id="RU000304"/>
    </source>
</evidence>
<dbReference type="GO" id="GO:0044773">
    <property type="term" value="P:mitotic DNA damage checkpoint signaling"/>
    <property type="evidence" value="ECO:0000318"/>
    <property type="project" value="GO_Central"/>
</dbReference>
<dbReference type="PROSITE" id="PS50011">
    <property type="entry name" value="PROTEIN_KINASE_DOM"/>
    <property type="match status" value="1"/>
</dbReference>
<dbReference type="InParanoid" id="D8T587"/>
<accession>D8T587</accession>
<sequence length="303" mass="32369">MAGGSKLWAKYSPGSVIGAGEHSSVSILVRKSDGKRFACKSTRIDASSKSCSVTMKRVQVEAECLAKMSNHCGVVHYEEMVMDADAWHLIMELCDCSLADWIQQRGKIPEAEAALLVRHLAATLDDLHSAGIMHRDVKPDNILLVSAKNSSGGGSTTSCAAAASLVVKYADFGIAEYNCVSSAAAARKQLKDKVGTPRYVAPEVMCGSYWLPADVWSLGVTLYQMLAGASKVFSDYSTLGLLSDLKACAVTADACLDWDGIPGGAKDLIQKMMDKNPYKRPKPADIIAHPWVVATAALALPSR</sequence>
<dbReference type="InterPro" id="IPR000719">
    <property type="entry name" value="Prot_kinase_dom"/>
</dbReference>
<dbReference type="HOGENOM" id="CLU_000288_63_0_1"/>
<dbReference type="Gramene" id="EFJ08218">
    <property type="protein sequence ID" value="EFJ08218"/>
    <property type="gene ID" value="SELMODRAFT_185548"/>
</dbReference>
<evidence type="ECO:0000256" key="3">
    <source>
        <dbReference type="ARBA" id="ARBA00022741"/>
    </source>
</evidence>
<dbReference type="OMA" id="FACKSIC"/>
<dbReference type="eggNOG" id="KOG0032">
    <property type="taxonomic scope" value="Eukaryota"/>
</dbReference>
<evidence type="ECO:0000313" key="9">
    <source>
        <dbReference type="EMBL" id="EFJ08218.1"/>
    </source>
</evidence>
<keyword evidence="4" id="KW-0418">Kinase</keyword>
<dbReference type="SUPFAM" id="SSF56112">
    <property type="entry name" value="Protein kinase-like (PK-like)"/>
    <property type="match status" value="1"/>
</dbReference>
<evidence type="ECO:0000256" key="5">
    <source>
        <dbReference type="ARBA" id="ARBA00022840"/>
    </source>
</evidence>
<evidence type="ECO:0000256" key="6">
    <source>
        <dbReference type="PROSITE-ProRule" id="PRU10141"/>
    </source>
</evidence>
<dbReference type="InterPro" id="IPR017441">
    <property type="entry name" value="Protein_kinase_ATP_BS"/>
</dbReference>
<dbReference type="InterPro" id="IPR008271">
    <property type="entry name" value="Ser/Thr_kinase_AS"/>
</dbReference>
<dbReference type="InterPro" id="IPR011009">
    <property type="entry name" value="Kinase-like_dom_sf"/>
</dbReference>
<dbReference type="GO" id="GO:0005634">
    <property type="term" value="C:nucleus"/>
    <property type="evidence" value="ECO:0000318"/>
    <property type="project" value="GO_Central"/>
</dbReference>
<dbReference type="PROSITE" id="PS00107">
    <property type="entry name" value="PROTEIN_KINASE_ATP"/>
    <property type="match status" value="1"/>
</dbReference>
<evidence type="ECO:0000259" key="8">
    <source>
        <dbReference type="PROSITE" id="PS50011"/>
    </source>
</evidence>
<evidence type="ECO:0000256" key="1">
    <source>
        <dbReference type="ARBA" id="ARBA00022527"/>
    </source>
</evidence>
<proteinExistence type="inferred from homology"/>
<dbReference type="Proteomes" id="UP000001514">
    <property type="component" value="Unassembled WGS sequence"/>
</dbReference>
<dbReference type="GO" id="GO:0005524">
    <property type="term" value="F:ATP binding"/>
    <property type="evidence" value="ECO:0007669"/>
    <property type="project" value="UniProtKB-UniRule"/>
</dbReference>
<dbReference type="PROSITE" id="PS00108">
    <property type="entry name" value="PROTEIN_KINASE_ST"/>
    <property type="match status" value="1"/>
</dbReference>
<dbReference type="Gene3D" id="1.10.510.10">
    <property type="entry name" value="Transferase(Phosphotransferase) domain 1"/>
    <property type="match status" value="1"/>
</dbReference>
<dbReference type="GO" id="GO:0005737">
    <property type="term" value="C:cytoplasm"/>
    <property type="evidence" value="ECO:0000318"/>
    <property type="project" value="GO_Central"/>
</dbReference>
<name>D8T587_SELML</name>